<reference evidence="4 5" key="1">
    <citation type="submission" date="2020-04" db="EMBL/GenBank/DDBJ databases">
        <title>CFH 90308 Microbacterium sp.</title>
        <authorList>
            <person name="Nie G."/>
            <person name="Ming H."/>
            <person name="Xia T."/>
        </authorList>
    </citation>
    <scope>NUCLEOTIDE SEQUENCE [LARGE SCALE GENOMIC DNA]</scope>
    <source>
        <strain evidence="4 5">CFH 90308</strain>
    </source>
</reference>
<name>A0ABX1KDM2_9MICO</name>
<dbReference type="RefSeq" id="WP_168913572.1">
    <property type="nucleotide sequence ID" value="NZ_JABACI010000004.1"/>
</dbReference>
<dbReference type="SUPFAM" id="SSF52266">
    <property type="entry name" value="SGNH hydrolase"/>
    <property type="match status" value="1"/>
</dbReference>
<keyword evidence="4" id="KW-0378">Hydrolase</keyword>
<accession>A0ABX1KDM2</accession>
<comment type="caution">
    <text evidence="4">The sequence shown here is derived from an EMBL/GenBank/DDBJ whole genome shotgun (WGS) entry which is preliminary data.</text>
</comment>
<keyword evidence="2" id="KW-0732">Signal</keyword>
<evidence type="ECO:0000313" key="5">
    <source>
        <dbReference type="Proteomes" id="UP001429745"/>
    </source>
</evidence>
<feature type="region of interest" description="Disordered" evidence="1">
    <location>
        <begin position="26"/>
        <end position="55"/>
    </location>
</feature>
<evidence type="ECO:0000256" key="1">
    <source>
        <dbReference type="SAM" id="MobiDB-lite"/>
    </source>
</evidence>
<dbReference type="InterPro" id="IPR013830">
    <property type="entry name" value="SGNH_hydro"/>
</dbReference>
<dbReference type="InterPro" id="IPR036514">
    <property type="entry name" value="SGNH_hydro_sf"/>
</dbReference>
<dbReference type="Proteomes" id="UP001429745">
    <property type="component" value="Unassembled WGS sequence"/>
</dbReference>
<evidence type="ECO:0000256" key="2">
    <source>
        <dbReference type="SAM" id="SignalP"/>
    </source>
</evidence>
<protein>
    <submittedName>
        <fullName evidence="4">SGNH/GDSL hydrolase family protein</fullName>
    </submittedName>
</protein>
<organism evidence="4 5">
    <name type="scientific">Microbacterium salsuginis</name>
    <dbReference type="NCBI Taxonomy" id="2722803"/>
    <lineage>
        <taxon>Bacteria</taxon>
        <taxon>Bacillati</taxon>
        <taxon>Actinomycetota</taxon>
        <taxon>Actinomycetes</taxon>
        <taxon>Micrococcales</taxon>
        <taxon>Microbacteriaceae</taxon>
        <taxon>Microbacterium</taxon>
    </lineage>
</organism>
<evidence type="ECO:0000259" key="3">
    <source>
        <dbReference type="Pfam" id="PF13472"/>
    </source>
</evidence>
<dbReference type="EMBL" id="JABACI010000004">
    <property type="protein sequence ID" value="NLP85137.1"/>
    <property type="molecule type" value="Genomic_DNA"/>
</dbReference>
<sequence>MSARRARLLPLACLLVAVLSACAASPADPPAGERQMPSASATPPASPSEGTTQSTRVAVIGDSFTTGSPMDSGPPALWPALLSDDFTVTAYAWSGTGYAATWISPDGPSNFVTRVEQMPEEGIDSLVFFGSINDGLLGYDATREAADEAFANARTKWPDATILVVGPASPIWPVPESYLEARDATRDAARAAGLTFVDPIDAGWFEGMPDLIGLDGIHPNDQGHAYLADQMRRVLEQHLP</sequence>
<dbReference type="PANTHER" id="PTHR43784">
    <property type="entry name" value="GDSL-LIKE LIPASE/ACYLHYDROLASE, PUTATIVE (AFU_ORTHOLOGUE AFUA_2G00820)-RELATED"/>
    <property type="match status" value="1"/>
</dbReference>
<proteinExistence type="predicted"/>
<dbReference type="PROSITE" id="PS51257">
    <property type="entry name" value="PROKAR_LIPOPROTEIN"/>
    <property type="match status" value="1"/>
</dbReference>
<dbReference type="InterPro" id="IPR053140">
    <property type="entry name" value="GDSL_Rv0518-like"/>
</dbReference>
<dbReference type="Pfam" id="PF13472">
    <property type="entry name" value="Lipase_GDSL_2"/>
    <property type="match status" value="1"/>
</dbReference>
<dbReference type="PANTHER" id="PTHR43784:SF2">
    <property type="entry name" value="GDSL-LIKE LIPASE_ACYLHYDROLASE, PUTATIVE (AFU_ORTHOLOGUE AFUA_2G00820)-RELATED"/>
    <property type="match status" value="1"/>
</dbReference>
<dbReference type="Gene3D" id="3.40.50.1110">
    <property type="entry name" value="SGNH hydrolase"/>
    <property type="match status" value="1"/>
</dbReference>
<feature type="chain" id="PRO_5046561155" evidence="2">
    <location>
        <begin position="24"/>
        <end position="240"/>
    </location>
</feature>
<feature type="domain" description="SGNH hydrolase-type esterase" evidence="3">
    <location>
        <begin position="59"/>
        <end position="225"/>
    </location>
</feature>
<dbReference type="CDD" id="cd00229">
    <property type="entry name" value="SGNH_hydrolase"/>
    <property type="match status" value="1"/>
</dbReference>
<gene>
    <name evidence="4" type="ORF">HF576_14910</name>
</gene>
<feature type="signal peptide" evidence="2">
    <location>
        <begin position="1"/>
        <end position="23"/>
    </location>
</feature>
<dbReference type="GO" id="GO:0016787">
    <property type="term" value="F:hydrolase activity"/>
    <property type="evidence" value="ECO:0007669"/>
    <property type="project" value="UniProtKB-KW"/>
</dbReference>
<evidence type="ECO:0000313" key="4">
    <source>
        <dbReference type="EMBL" id="NLP85137.1"/>
    </source>
</evidence>
<keyword evidence="5" id="KW-1185">Reference proteome</keyword>